<dbReference type="InterPro" id="IPR011335">
    <property type="entry name" value="Restrct_endonuc-II-like"/>
</dbReference>
<comment type="caution">
    <text evidence="2">The sequence shown here is derived from an EMBL/GenBank/DDBJ whole genome shotgun (WGS) entry which is preliminary data.</text>
</comment>
<keyword evidence="2" id="KW-0378">Hydrolase</keyword>
<dbReference type="SUPFAM" id="SSF52980">
    <property type="entry name" value="Restriction endonuclease-like"/>
    <property type="match status" value="1"/>
</dbReference>
<organism evidence="2 3">
    <name type="scientific">Roseofilum halophilum BLCC-M91</name>
    <dbReference type="NCBI Taxonomy" id="3022259"/>
    <lineage>
        <taxon>Bacteria</taxon>
        <taxon>Bacillati</taxon>
        <taxon>Cyanobacteriota</taxon>
        <taxon>Cyanophyceae</taxon>
        <taxon>Desertifilales</taxon>
        <taxon>Desertifilaceae</taxon>
        <taxon>Roseofilum</taxon>
        <taxon>Roseofilum halophilum</taxon>
    </lineage>
</organism>
<dbReference type="PANTHER" id="PTHR34107:SF2">
    <property type="entry name" value="SLL0888 PROTEIN"/>
    <property type="match status" value="1"/>
</dbReference>
<gene>
    <name evidence="2" type="ORF">PJF56_21655</name>
</gene>
<dbReference type="InterPro" id="IPR008538">
    <property type="entry name" value="Uma2"/>
</dbReference>
<keyword evidence="3" id="KW-1185">Reference proteome</keyword>
<dbReference type="Gene3D" id="3.90.1570.10">
    <property type="entry name" value="tt1808, chain A"/>
    <property type="match status" value="1"/>
</dbReference>
<proteinExistence type="predicted"/>
<keyword evidence="2" id="KW-0255">Endonuclease</keyword>
<dbReference type="Proteomes" id="UP001231370">
    <property type="component" value="Unassembled WGS sequence"/>
</dbReference>
<dbReference type="GO" id="GO:0004519">
    <property type="term" value="F:endonuclease activity"/>
    <property type="evidence" value="ECO:0007669"/>
    <property type="project" value="UniProtKB-KW"/>
</dbReference>
<feature type="domain" description="Putative restriction endonuclease" evidence="1">
    <location>
        <begin position="11"/>
        <end position="187"/>
    </location>
</feature>
<keyword evidence="2" id="KW-0540">Nuclease</keyword>
<evidence type="ECO:0000313" key="2">
    <source>
        <dbReference type="EMBL" id="MDJ1181475.1"/>
    </source>
</evidence>
<evidence type="ECO:0000313" key="3">
    <source>
        <dbReference type="Proteomes" id="UP001231370"/>
    </source>
</evidence>
<sequence length="194" mass="21952">MVIATEKLTFAEYLQYDDGTNTRYELVEGELIAMSVGTGRHGAIAEFMNDCFKAEVSRQGLPWTSKDMRIGVRSPRGGRWDTSRIPDVTLLPLEQWQDLANREAVIELDEAPPILVVEVVSPSTQTTDYRHKRSEYAVLGIQEYWVVDPVGERVTIFTLVSGFYDEAVFQGEEEIQSVIFPEFQLTANQILSGR</sequence>
<dbReference type="Pfam" id="PF05685">
    <property type="entry name" value="Uma2"/>
    <property type="match status" value="1"/>
</dbReference>
<dbReference type="InterPro" id="IPR012296">
    <property type="entry name" value="Nuclease_put_TT1808"/>
</dbReference>
<accession>A0ABT7BQW3</accession>
<dbReference type="RefSeq" id="WP_283764771.1">
    <property type="nucleotide sequence ID" value="NZ_JAQPOK010000166.1"/>
</dbReference>
<evidence type="ECO:0000259" key="1">
    <source>
        <dbReference type="Pfam" id="PF05685"/>
    </source>
</evidence>
<dbReference type="CDD" id="cd06260">
    <property type="entry name" value="DUF820-like"/>
    <property type="match status" value="1"/>
</dbReference>
<protein>
    <submittedName>
        <fullName evidence="2">Uma2 family endonuclease</fullName>
    </submittedName>
</protein>
<reference evidence="2 3" key="1">
    <citation type="submission" date="2023-01" db="EMBL/GenBank/DDBJ databases">
        <title>Novel diversity within Roseofilum (Cyanobacteria; Desertifilaceae) from marine benthic mats with descriptions of four novel species.</title>
        <authorList>
            <person name="Wang Y."/>
            <person name="Berthold D.E."/>
            <person name="Hu J."/>
            <person name="Lefler F.W."/>
            <person name="Laughinghouse H.D. IV."/>
        </authorList>
    </citation>
    <scope>NUCLEOTIDE SEQUENCE [LARGE SCALE GENOMIC DNA]</scope>
    <source>
        <strain evidence="2 3">BLCC-M91</strain>
    </source>
</reference>
<dbReference type="PANTHER" id="PTHR34107">
    <property type="entry name" value="SLL0198 PROTEIN-RELATED"/>
    <property type="match status" value="1"/>
</dbReference>
<dbReference type="EMBL" id="JAQPOK010000166">
    <property type="protein sequence ID" value="MDJ1181475.1"/>
    <property type="molecule type" value="Genomic_DNA"/>
</dbReference>
<name>A0ABT7BQW3_9CYAN</name>